<keyword evidence="4" id="KW-1185">Reference proteome</keyword>
<name>A0A3S4BY64_9BRAD</name>
<organism evidence="3 4">
    <name type="scientific">Rhodoplanes serenus</name>
    <dbReference type="NCBI Taxonomy" id="200615"/>
    <lineage>
        <taxon>Bacteria</taxon>
        <taxon>Pseudomonadati</taxon>
        <taxon>Pseudomonadota</taxon>
        <taxon>Alphaproteobacteria</taxon>
        <taxon>Hyphomicrobiales</taxon>
        <taxon>Nitrobacteraceae</taxon>
        <taxon>Rhodoplanes</taxon>
    </lineage>
</organism>
<gene>
    <name evidence="3" type="ORF">RHODGE_RHODGE_03600</name>
</gene>
<evidence type="ECO:0000256" key="1">
    <source>
        <dbReference type="SAM" id="MobiDB-lite"/>
    </source>
</evidence>
<dbReference type="GO" id="GO:0003824">
    <property type="term" value="F:catalytic activity"/>
    <property type="evidence" value="ECO:0007669"/>
    <property type="project" value="InterPro"/>
</dbReference>
<feature type="domain" description="Endonuclease/exonuclease/phosphatase" evidence="2">
    <location>
        <begin position="10"/>
        <end position="222"/>
    </location>
</feature>
<accession>A0A3S4BY64</accession>
<dbReference type="InterPro" id="IPR051916">
    <property type="entry name" value="GPI-anchor_lipid_remodeler"/>
</dbReference>
<evidence type="ECO:0000313" key="3">
    <source>
        <dbReference type="EMBL" id="VCU10410.1"/>
    </source>
</evidence>
<comment type="caution">
    <text evidence="3">The sequence shown here is derived from an EMBL/GenBank/DDBJ whole genome shotgun (WGS) entry which is preliminary data.</text>
</comment>
<dbReference type="InterPro" id="IPR036691">
    <property type="entry name" value="Endo/exonu/phosph_ase_sf"/>
</dbReference>
<dbReference type="Gene3D" id="3.60.10.10">
    <property type="entry name" value="Endonuclease/exonuclease/phosphatase"/>
    <property type="match status" value="1"/>
</dbReference>
<dbReference type="GO" id="GO:0016020">
    <property type="term" value="C:membrane"/>
    <property type="evidence" value="ECO:0007669"/>
    <property type="project" value="GOC"/>
</dbReference>
<reference evidence="4" key="1">
    <citation type="submission" date="2018-10" db="EMBL/GenBank/DDBJ databases">
        <authorList>
            <person name="Peiro R."/>
            <person name="Begona"/>
            <person name="Cbmso G."/>
            <person name="Lopez M."/>
            <person name="Gonzalez S."/>
            <person name="Sacristan E."/>
            <person name="Castillo E."/>
        </authorList>
    </citation>
    <scope>NUCLEOTIDE SEQUENCE [LARGE SCALE GENOMIC DNA]</scope>
</reference>
<dbReference type="GO" id="GO:0006506">
    <property type="term" value="P:GPI anchor biosynthetic process"/>
    <property type="evidence" value="ECO:0007669"/>
    <property type="project" value="TreeGrafter"/>
</dbReference>
<dbReference type="SUPFAM" id="SSF56219">
    <property type="entry name" value="DNase I-like"/>
    <property type="match status" value="1"/>
</dbReference>
<dbReference type="Proteomes" id="UP000289200">
    <property type="component" value="Unassembled WGS sequence"/>
</dbReference>
<dbReference type="Pfam" id="PF03372">
    <property type="entry name" value="Exo_endo_phos"/>
    <property type="match status" value="1"/>
</dbReference>
<sequence length="262" mass="28630">MRPAGTVRVMTWNIHGALGLNPDFDLARVIALIERHDPDIVALQEVDSRRPRAADADPFAVIERTLGHYGLGAKSIVTADGAYGQMLLSRWRPRAWAAHDISYPEREPRRAIVADIDTAHGPCRVIATHLGLSFGERRSQARALLALIEESPFTTVVVGDFNDWLFAGSVRAVLRGACPGRTRFRTFPSHWPLFRLDRVYCRPACALVSAFTDRAARGLSDHLPVIADVAVTVDVAADQPASSSQDETMVAKRSASAASALR</sequence>
<dbReference type="InterPro" id="IPR005135">
    <property type="entry name" value="Endo/exonuclease/phosphatase"/>
</dbReference>
<dbReference type="AlphaFoldDB" id="A0A3S4BY64"/>
<proteinExistence type="predicted"/>
<evidence type="ECO:0000259" key="2">
    <source>
        <dbReference type="Pfam" id="PF03372"/>
    </source>
</evidence>
<dbReference type="PANTHER" id="PTHR14859:SF1">
    <property type="entry name" value="PGAP2-INTERACTING PROTEIN"/>
    <property type="match status" value="1"/>
</dbReference>
<dbReference type="PANTHER" id="PTHR14859">
    <property type="entry name" value="CALCOFLUOR WHITE HYPERSENSITIVE PROTEIN PRECURSOR"/>
    <property type="match status" value="1"/>
</dbReference>
<dbReference type="EMBL" id="UWOC01000169">
    <property type="protein sequence ID" value="VCU10410.1"/>
    <property type="molecule type" value="Genomic_DNA"/>
</dbReference>
<protein>
    <recommendedName>
        <fullName evidence="2">Endonuclease/exonuclease/phosphatase domain-containing protein</fullName>
    </recommendedName>
</protein>
<dbReference type="RefSeq" id="WP_244601669.1">
    <property type="nucleotide sequence ID" value="NZ_UWOC01000169.1"/>
</dbReference>
<feature type="region of interest" description="Disordered" evidence="1">
    <location>
        <begin position="242"/>
        <end position="262"/>
    </location>
</feature>
<evidence type="ECO:0000313" key="4">
    <source>
        <dbReference type="Proteomes" id="UP000289200"/>
    </source>
</evidence>